<proteinExistence type="predicted"/>
<dbReference type="AlphaFoldDB" id="A0AA38IDE8"/>
<gene>
    <name evidence="1" type="ORF">Zmor_014924</name>
</gene>
<comment type="caution">
    <text evidence="1">The sequence shown here is derived from an EMBL/GenBank/DDBJ whole genome shotgun (WGS) entry which is preliminary data.</text>
</comment>
<dbReference type="Proteomes" id="UP001168821">
    <property type="component" value="Unassembled WGS sequence"/>
</dbReference>
<protein>
    <submittedName>
        <fullName evidence="1">Uncharacterized protein</fullName>
    </submittedName>
</protein>
<accession>A0AA38IDE8</accession>
<name>A0AA38IDE8_9CUCU</name>
<evidence type="ECO:0000313" key="1">
    <source>
        <dbReference type="EMBL" id="KAJ3655813.1"/>
    </source>
</evidence>
<reference evidence="1" key="1">
    <citation type="journal article" date="2023" name="G3 (Bethesda)">
        <title>Whole genome assemblies of Zophobas morio and Tenebrio molitor.</title>
        <authorList>
            <person name="Kaur S."/>
            <person name="Stinson S.A."/>
            <person name="diCenzo G.C."/>
        </authorList>
    </citation>
    <scope>NUCLEOTIDE SEQUENCE</scope>
    <source>
        <strain evidence="1">QUZm001</strain>
    </source>
</reference>
<sequence>MDWLAALCLASLNFYLSIWVFFSDHHLQPGVNRPGADFRSLSPSSVTLSEILASLGTSPPPRPISVPASELSLGVLSTSPPPPAPFPMMPGYFPMVAPALRY</sequence>
<dbReference type="EMBL" id="JALNTZ010000004">
    <property type="protein sequence ID" value="KAJ3655813.1"/>
    <property type="molecule type" value="Genomic_DNA"/>
</dbReference>
<evidence type="ECO:0000313" key="2">
    <source>
        <dbReference type="Proteomes" id="UP001168821"/>
    </source>
</evidence>
<keyword evidence="2" id="KW-1185">Reference proteome</keyword>
<organism evidence="1 2">
    <name type="scientific">Zophobas morio</name>
    <dbReference type="NCBI Taxonomy" id="2755281"/>
    <lineage>
        <taxon>Eukaryota</taxon>
        <taxon>Metazoa</taxon>
        <taxon>Ecdysozoa</taxon>
        <taxon>Arthropoda</taxon>
        <taxon>Hexapoda</taxon>
        <taxon>Insecta</taxon>
        <taxon>Pterygota</taxon>
        <taxon>Neoptera</taxon>
        <taxon>Endopterygota</taxon>
        <taxon>Coleoptera</taxon>
        <taxon>Polyphaga</taxon>
        <taxon>Cucujiformia</taxon>
        <taxon>Tenebrionidae</taxon>
        <taxon>Zophobas</taxon>
    </lineage>
</organism>